<dbReference type="InterPro" id="IPR049512">
    <property type="entry name" value="DJR-like_dom"/>
</dbReference>
<reference evidence="2" key="1">
    <citation type="submission" date="2021-05" db="EMBL/GenBank/DDBJ databases">
        <authorList>
            <person name="Alioto T."/>
            <person name="Alioto T."/>
            <person name="Gomez Garrido J."/>
        </authorList>
    </citation>
    <scope>NUCLEOTIDE SEQUENCE</scope>
</reference>
<evidence type="ECO:0000259" key="1">
    <source>
        <dbReference type="Pfam" id="PF21738"/>
    </source>
</evidence>
<dbReference type="AlphaFoldDB" id="A0A8D8R0M6"/>
<protein>
    <recommendedName>
        <fullName evidence="1">Double jelly roll-like domain-containing protein</fullName>
    </recommendedName>
</protein>
<dbReference type="PANTHER" id="PTHR36159:SF1">
    <property type="entry name" value="RETROVIRUS-RELATED POL POLYPROTEIN FROM TRANSPOSON 412-LIKE PROTEIN"/>
    <property type="match status" value="1"/>
</dbReference>
<dbReference type="PANTHER" id="PTHR36159">
    <property type="entry name" value="PROTEIN CBG23766"/>
    <property type="match status" value="1"/>
</dbReference>
<feature type="domain" description="Double jelly roll-like" evidence="1">
    <location>
        <begin position="75"/>
        <end position="406"/>
    </location>
</feature>
<dbReference type="EMBL" id="HBUF01119120">
    <property type="protein sequence ID" value="CAG6641781.1"/>
    <property type="molecule type" value="Transcribed_RNA"/>
</dbReference>
<sequence length="419" mass="48461">MSVNNILNINEDVYFDSRLVKKEIHSHYPYLTTSYNYNDEIRIPVQQQDNYTLPSESFIYIEGVISGFTPTKTWIDNNGFLFLFSEIRYELCGIEIDASKRPGVTSLMKNYVSFDSQAHDLNEISGWHPFTDTPNADIVHTTANSNSSFNVCIPLNKIIGFAEDYRKILVNVKQELILRRANNDKNVFYSKEAATAAPKIDIKKVVWKMPYITLADMEKYKILQHVQHNSPITMAFRNWDLYEHPSLPTGTSSEIWLIKSSTLLERPRFLIFGFQTGKKEKYDSFASRFDTMSLKKLNVYLNQQKWPYDDLNVSFTDGKFTILYDMMSKFREVYYDHQEGNVIGGVSPGMSLSKFKKYAPLIFIDCSKQNETLKTGTIEVKVEIESSESFPADTSLFCLIIHDRIVTYYPLSNEVKIIM</sequence>
<accession>A0A8D8R0M6</accession>
<organism evidence="2">
    <name type="scientific">Cacopsylla melanoneura</name>
    <dbReference type="NCBI Taxonomy" id="428564"/>
    <lineage>
        <taxon>Eukaryota</taxon>
        <taxon>Metazoa</taxon>
        <taxon>Ecdysozoa</taxon>
        <taxon>Arthropoda</taxon>
        <taxon>Hexapoda</taxon>
        <taxon>Insecta</taxon>
        <taxon>Pterygota</taxon>
        <taxon>Neoptera</taxon>
        <taxon>Paraneoptera</taxon>
        <taxon>Hemiptera</taxon>
        <taxon>Sternorrhyncha</taxon>
        <taxon>Psylloidea</taxon>
        <taxon>Psyllidae</taxon>
        <taxon>Psyllinae</taxon>
        <taxon>Cacopsylla</taxon>
    </lineage>
</organism>
<dbReference type="Pfam" id="PF21738">
    <property type="entry name" value="DJR-like_dom"/>
    <property type="match status" value="1"/>
</dbReference>
<name>A0A8D8R0M6_9HEMI</name>
<evidence type="ECO:0000313" key="2">
    <source>
        <dbReference type="EMBL" id="CAG6641781.1"/>
    </source>
</evidence>
<proteinExistence type="predicted"/>